<protein>
    <submittedName>
        <fullName evidence="2">Uncharacterized protein</fullName>
    </submittedName>
</protein>
<sequence length="82" mass="9340">MWVDRGDCPMPHHDDHVRELTRNETLRAVAGWQITDTRSQVPIRTGKSVSPLPLDGRSRPAAICRTSTFRERRSTQLDSVSQ</sequence>
<comment type="caution">
    <text evidence="2">The sequence shown here is derived from an EMBL/GenBank/DDBJ whole genome shotgun (WGS) entry which is preliminary data.</text>
</comment>
<evidence type="ECO:0000313" key="3">
    <source>
        <dbReference type="Proteomes" id="UP000184388"/>
    </source>
</evidence>
<dbReference type="AlphaFoldDB" id="A0A9X8QX21"/>
<dbReference type="EMBL" id="FRBK01000014">
    <property type="protein sequence ID" value="SHM77519.1"/>
    <property type="molecule type" value="Genomic_DNA"/>
</dbReference>
<gene>
    <name evidence="2" type="ORF">SAMN05216268_11478</name>
</gene>
<name>A0A9X8QX21_9ACTN</name>
<feature type="region of interest" description="Disordered" evidence="1">
    <location>
        <begin position="43"/>
        <end position="82"/>
    </location>
</feature>
<accession>A0A9X8QX21</accession>
<reference evidence="3" key="1">
    <citation type="submission" date="2016-11" db="EMBL/GenBank/DDBJ databases">
        <authorList>
            <person name="Jaros S."/>
            <person name="Januszkiewicz K."/>
            <person name="Wedrychowicz H."/>
        </authorList>
    </citation>
    <scope>NUCLEOTIDE SEQUENCE [LARGE SCALE GENOMIC DNA]</scope>
    <source>
        <strain evidence="3">CGMCC 4.3555</strain>
    </source>
</reference>
<proteinExistence type="predicted"/>
<evidence type="ECO:0000313" key="2">
    <source>
        <dbReference type="EMBL" id="SHM77519.1"/>
    </source>
</evidence>
<evidence type="ECO:0000256" key="1">
    <source>
        <dbReference type="SAM" id="MobiDB-lite"/>
    </source>
</evidence>
<organism evidence="2 3">
    <name type="scientific">Streptomyces yunnanensis</name>
    <dbReference type="NCBI Taxonomy" id="156453"/>
    <lineage>
        <taxon>Bacteria</taxon>
        <taxon>Bacillati</taxon>
        <taxon>Actinomycetota</taxon>
        <taxon>Actinomycetes</taxon>
        <taxon>Kitasatosporales</taxon>
        <taxon>Streptomycetaceae</taxon>
        <taxon>Streptomyces</taxon>
    </lineage>
</organism>
<dbReference type="Proteomes" id="UP000184388">
    <property type="component" value="Unassembled WGS sequence"/>
</dbReference>